<dbReference type="GO" id="GO:0090575">
    <property type="term" value="C:RNA polymerase II transcription regulator complex"/>
    <property type="evidence" value="ECO:0007669"/>
    <property type="project" value="TreeGrafter"/>
</dbReference>
<keyword evidence="4" id="KW-0539">Nucleus</keyword>
<accession>G8JSZ1</accession>
<dbReference type="PROSITE" id="PS50217">
    <property type="entry name" value="BZIP"/>
    <property type="match status" value="1"/>
</dbReference>
<feature type="domain" description="BZIP" evidence="6">
    <location>
        <begin position="52"/>
        <end position="115"/>
    </location>
</feature>
<organism evidence="7 8">
    <name type="scientific">Eremothecium cymbalariae (strain CBS 270.75 / DBVPG 7215 / KCTC 17166 / NRRL Y-17582)</name>
    <name type="common">Yeast</name>
    <dbReference type="NCBI Taxonomy" id="931890"/>
    <lineage>
        <taxon>Eukaryota</taxon>
        <taxon>Fungi</taxon>
        <taxon>Dikarya</taxon>
        <taxon>Ascomycota</taxon>
        <taxon>Saccharomycotina</taxon>
        <taxon>Saccharomycetes</taxon>
        <taxon>Saccharomycetales</taxon>
        <taxon>Saccharomycetaceae</taxon>
        <taxon>Eremothecium</taxon>
    </lineage>
</organism>
<keyword evidence="3" id="KW-0804">Transcription</keyword>
<evidence type="ECO:0000259" key="6">
    <source>
        <dbReference type="PROSITE" id="PS50217"/>
    </source>
</evidence>
<dbReference type="SMART" id="SM00338">
    <property type="entry name" value="BRLZ"/>
    <property type="match status" value="1"/>
</dbReference>
<dbReference type="InterPro" id="IPR046347">
    <property type="entry name" value="bZIP_sf"/>
</dbReference>
<dbReference type="EMBL" id="CP002500">
    <property type="protein sequence ID" value="AET39144.1"/>
    <property type="molecule type" value="Genomic_DNA"/>
</dbReference>
<dbReference type="AlphaFoldDB" id="G8JSZ1"/>
<keyword evidence="8" id="KW-1185">Reference proteome</keyword>
<feature type="compositionally biased region" description="Low complexity" evidence="5">
    <location>
        <begin position="370"/>
        <end position="385"/>
    </location>
</feature>
<dbReference type="PROSITE" id="PS00036">
    <property type="entry name" value="BZIP_BASIC"/>
    <property type="match status" value="1"/>
</dbReference>
<evidence type="ECO:0000256" key="3">
    <source>
        <dbReference type="ARBA" id="ARBA00023163"/>
    </source>
</evidence>
<dbReference type="PANTHER" id="PTHR40621">
    <property type="entry name" value="TRANSCRIPTION FACTOR KAPC-RELATED"/>
    <property type="match status" value="1"/>
</dbReference>
<dbReference type="CDD" id="cd14688">
    <property type="entry name" value="bZIP_YAP"/>
    <property type="match status" value="1"/>
</dbReference>
<dbReference type="OrthoDB" id="5380163at2759"/>
<sequence>MSLAHNRLKRSLEDDDMTSSSSSGGSTATQLVFEGGGSRRKGNKPGRKPLDTEAKNRRTAQNRAAQRAFRERKERKMKDLEDKVRKLEEQRLQSEREVQSLRNQVVSLLRELKKYRPGSPVLQEPEPTGDEEIQGKFGLNFPWEQSSGEEDEDSLSMVITQVPSPKSSNCSISQQDQDQEQQCVSAVAAAAAAAATSSTSGILMTGSGVQPSLGCGHCSGSGSDGDSVIAALTASSNGKLGNANGSLKDIIPDSCSTPSLNLLSDSERNSICDTFQLNNDFGGACHQSSSSSLLSGCSLIPQQTLKLDPQESTDDFSNTWVSTTPDSSYGSRSATESMPSFTTLLSGNSNVNEQWSVQDWAMNGVPSLAQHQQQNQKQQKQKQQQPSFVDPSLTFSISARSVPAAAGYTTVSSNDLQEDDVLSYFQ</sequence>
<dbReference type="GO" id="GO:0001228">
    <property type="term" value="F:DNA-binding transcription activator activity, RNA polymerase II-specific"/>
    <property type="evidence" value="ECO:0007669"/>
    <property type="project" value="TreeGrafter"/>
</dbReference>
<evidence type="ECO:0000256" key="5">
    <source>
        <dbReference type="SAM" id="MobiDB-lite"/>
    </source>
</evidence>
<evidence type="ECO:0000256" key="1">
    <source>
        <dbReference type="ARBA" id="ARBA00004123"/>
    </source>
</evidence>
<dbReference type="STRING" id="931890.G8JSZ1"/>
<dbReference type="RefSeq" id="XP_003645961.1">
    <property type="nucleotide sequence ID" value="XM_003645913.1"/>
</dbReference>
<evidence type="ECO:0000313" key="7">
    <source>
        <dbReference type="EMBL" id="AET39144.1"/>
    </source>
</evidence>
<dbReference type="InterPro" id="IPR050936">
    <property type="entry name" value="AP-1-like"/>
</dbReference>
<dbReference type="eggNOG" id="ENOG502RPD7">
    <property type="taxonomic scope" value="Eukaryota"/>
</dbReference>
<evidence type="ECO:0000256" key="4">
    <source>
        <dbReference type="ARBA" id="ARBA00023242"/>
    </source>
</evidence>
<feature type="compositionally biased region" description="Basic residues" evidence="5">
    <location>
        <begin position="38"/>
        <end position="47"/>
    </location>
</feature>
<dbReference type="InterPro" id="IPR004827">
    <property type="entry name" value="bZIP"/>
</dbReference>
<feature type="compositionally biased region" description="Basic and acidic residues" evidence="5">
    <location>
        <begin position="68"/>
        <end position="81"/>
    </location>
</feature>
<dbReference type="KEGG" id="erc:Ecym_4064"/>
<gene>
    <name evidence="7" type="ordered locus">Ecym_4064</name>
</gene>
<evidence type="ECO:0000256" key="2">
    <source>
        <dbReference type="ARBA" id="ARBA00023015"/>
    </source>
</evidence>
<protein>
    <recommendedName>
        <fullName evidence="6">BZIP domain-containing protein</fullName>
    </recommendedName>
</protein>
<keyword evidence="2" id="KW-0805">Transcription regulation</keyword>
<proteinExistence type="predicted"/>
<dbReference type="GeneID" id="11472386"/>
<dbReference type="GO" id="GO:0000976">
    <property type="term" value="F:transcription cis-regulatory region binding"/>
    <property type="evidence" value="ECO:0007669"/>
    <property type="project" value="InterPro"/>
</dbReference>
<dbReference type="Gene3D" id="1.20.5.170">
    <property type="match status" value="1"/>
</dbReference>
<dbReference type="SUPFAM" id="SSF57959">
    <property type="entry name" value="Leucine zipper domain"/>
    <property type="match status" value="1"/>
</dbReference>
<dbReference type="PANTHER" id="PTHR40621:SF6">
    <property type="entry name" value="AP-1-LIKE TRANSCRIPTION FACTOR YAP1-RELATED"/>
    <property type="match status" value="1"/>
</dbReference>
<reference evidence="8" key="1">
    <citation type="journal article" date="2012" name="G3 (Bethesda)">
        <title>Pichia sorbitophila, an interspecies yeast hybrid reveals early steps of genome resolution following polyploidization.</title>
        <authorList>
            <person name="Leh Louis V."/>
            <person name="Despons L."/>
            <person name="Friedrich A."/>
            <person name="Martin T."/>
            <person name="Durrens P."/>
            <person name="Casaregola S."/>
            <person name="Neuveglise C."/>
            <person name="Fairhead C."/>
            <person name="Marck C."/>
            <person name="Cruz J.A."/>
            <person name="Straub M.L."/>
            <person name="Kugler V."/>
            <person name="Sacerdot C."/>
            <person name="Uzunov Z."/>
            <person name="Thierry A."/>
            <person name="Weiss S."/>
            <person name="Bleykasten C."/>
            <person name="De Montigny J."/>
            <person name="Jacques N."/>
            <person name="Jung P."/>
            <person name="Lemaire M."/>
            <person name="Mallet S."/>
            <person name="Morel G."/>
            <person name="Richard G.F."/>
            <person name="Sarkar A."/>
            <person name="Savel G."/>
            <person name="Schacherer J."/>
            <person name="Seret M.L."/>
            <person name="Talla E."/>
            <person name="Samson G."/>
            <person name="Jubin C."/>
            <person name="Poulain J."/>
            <person name="Vacherie B."/>
            <person name="Barbe V."/>
            <person name="Pelletier E."/>
            <person name="Sherman D.J."/>
            <person name="Westhof E."/>
            <person name="Weissenbach J."/>
            <person name="Baret P.V."/>
            <person name="Wincker P."/>
            <person name="Gaillardin C."/>
            <person name="Dujon B."/>
            <person name="Souciet J.L."/>
        </authorList>
    </citation>
    <scope>NUCLEOTIDE SEQUENCE [LARGE SCALE GENOMIC DNA]</scope>
    <source>
        <strain evidence="8">CBS 270.75 / DBVPG 7215 / KCTC 17166 / NRRL Y-17582</strain>
    </source>
</reference>
<feature type="compositionally biased region" description="Polar residues" evidence="5">
    <location>
        <begin position="315"/>
        <end position="336"/>
    </location>
</feature>
<feature type="region of interest" description="Disordered" evidence="5">
    <location>
        <begin position="308"/>
        <end position="336"/>
    </location>
</feature>
<dbReference type="HOGENOM" id="CLU_644103_0_0_1"/>
<evidence type="ECO:0000313" key="8">
    <source>
        <dbReference type="Proteomes" id="UP000006790"/>
    </source>
</evidence>
<name>G8JSZ1_ERECY</name>
<dbReference type="Proteomes" id="UP000006790">
    <property type="component" value="Chromosome 4"/>
</dbReference>
<feature type="region of interest" description="Disordered" evidence="5">
    <location>
        <begin position="368"/>
        <end position="390"/>
    </location>
</feature>
<dbReference type="InParanoid" id="G8JSZ1"/>
<dbReference type="Pfam" id="PF00170">
    <property type="entry name" value="bZIP_1"/>
    <property type="match status" value="1"/>
</dbReference>
<feature type="region of interest" description="Disordered" evidence="5">
    <location>
        <begin position="1"/>
        <end position="81"/>
    </location>
</feature>
<comment type="subcellular location">
    <subcellularLocation>
        <location evidence="1">Nucleus</location>
    </subcellularLocation>
</comment>